<dbReference type="GO" id="GO:0005737">
    <property type="term" value="C:cytoplasm"/>
    <property type="evidence" value="ECO:0007669"/>
    <property type="project" value="TreeGrafter"/>
</dbReference>
<dbReference type="InterPro" id="IPR033449">
    <property type="entry name" value="Rit1_N"/>
</dbReference>
<dbReference type="AlphaFoldDB" id="A0A166CK10"/>
<protein>
    <submittedName>
        <fullName evidence="3">Initiator tRNA phosphoribosyl transferase</fullName>
    </submittedName>
</protein>
<evidence type="ECO:0000313" key="4">
    <source>
        <dbReference type="Proteomes" id="UP000076532"/>
    </source>
</evidence>
<evidence type="ECO:0000313" key="3">
    <source>
        <dbReference type="EMBL" id="KZP13733.1"/>
    </source>
</evidence>
<dbReference type="EMBL" id="KV417628">
    <property type="protein sequence ID" value="KZP13733.1"/>
    <property type="molecule type" value="Genomic_DNA"/>
</dbReference>
<dbReference type="InterPro" id="IPR033421">
    <property type="entry name" value="Rit1_DUSP-like"/>
</dbReference>
<organism evidence="3 4">
    <name type="scientific">Athelia psychrophila</name>
    <dbReference type="NCBI Taxonomy" id="1759441"/>
    <lineage>
        <taxon>Eukaryota</taxon>
        <taxon>Fungi</taxon>
        <taxon>Dikarya</taxon>
        <taxon>Basidiomycota</taxon>
        <taxon>Agaricomycotina</taxon>
        <taxon>Agaricomycetes</taxon>
        <taxon>Agaricomycetidae</taxon>
        <taxon>Atheliales</taxon>
        <taxon>Atheliaceae</taxon>
        <taxon>Athelia</taxon>
    </lineage>
</organism>
<keyword evidence="3" id="KW-0808">Transferase</keyword>
<gene>
    <name evidence="3" type="ORF">FIBSPDRAFT_921580</name>
</gene>
<feature type="domain" description="Rit1 DUSP-like" evidence="1">
    <location>
        <begin position="365"/>
        <end position="473"/>
    </location>
</feature>
<accession>A0A166CK10</accession>
<dbReference type="Proteomes" id="UP000076532">
    <property type="component" value="Unassembled WGS sequence"/>
</dbReference>
<name>A0A166CK10_9AGAM</name>
<sequence>MDFILIDRDTASSTRDALAHIRLETLDIYNRLHSIAEDVLLVNFIHENYPDLPILPNLRCGAWYTDPHIAEGSPAYFKSTDGHFGSWGFNLRRPNLHLLSLLASHPGFILVDSTRAGKRIPDALSKTVPIWCAVINRAILKIYPELASDKWDTMLYTPPQVVSPQEHAQIEKRLDEWANALANSSYDIPRLNHPLRPLWITPANSRLPTLPTNNSEARMFSPVICLSASKQVHDGLERRGAGYTYVQGSGDDHEMWGKGLTPKLFWDHQDELLGAPHSKLDALVEKIVTASSDIQAPITWVTLPTPIEKVAGRLCICANADLPDPWPSYLPGSDDSERAAAYIQISPSPEATTTSHLHADHDSKHLIIDAAEGKRGQYQYLQTVLPLALPFMETHLRAGSRICISCETGKDMSVGVALAALQSFWDGDGVCILDTAVSAPSKESIKTRLQWIIASRPQANPSRATLKRTNEFLLTPAAFGRPIPIGERRQPSEIYASAVTSIYA</sequence>
<dbReference type="InterPro" id="IPR007306">
    <property type="entry name" value="Rit1"/>
</dbReference>
<dbReference type="Pfam" id="PF17184">
    <property type="entry name" value="Rit1_C"/>
    <property type="match status" value="1"/>
</dbReference>
<dbReference type="GO" id="GO:0043399">
    <property type="term" value="F:tRNA adenosine(64)-2'-O-ribosylphosphate transferase activity"/>
    <property type="evidence" value="ECO:0007669"/>
    <property type="project" value="InterPro"/>
</dbReference>
<reference evidence="3 4" key="1">
    <citation type="journal article" date="2016" name="Mol. Biol. Evol.">
        <title>Comparative Genomics of Early-Diverging Mushroom-Forming Fungi Provides Insights into the Origins of Lignocellulose Decay Capabilities.</title>
        <authorList>
            <person name="Nagy L.G."/>
            <person name="Riley R."/>
            <person name="Tritt A."/>
            <person name="Adam C."/>
            <person name="Daum C."/>
            <person name="Floudas D."/>
            <person name="Sun H."/>
            <person name="Yadav J.S."/>
            <person name="Pangilinan J."/>
            <person name="Larsson K.H."/>
            <person name="Matsuura K."/>
            <person name="Barry K."/>
            <person name="Labutti K."/>
            <person name="Kuo R."/>
            <person name="Ohm R.A."/>
            <person name="Bhattacharya S.S."/>
            <person name="Shirouzu T."/>
            <person name="Yoshinaga Y."/>
            <person name="Martin F.M."/>
            <person name="Grigoriev I.V."/>
            <person name="Hibbett D.S."/>
        </authorList>
    </citation>
    <scope>NUCLEOTIDE SEQUENCE [LARGE SCALE GENOMIC DNA]</scope>
    <source>
        <strain evidence="3 4">CBS 109695</strain>
    </source>
</reference>
<dbReference type="GO" id="GO:0019988">
    <property type="term" value="P:charged-tRNA amino acid modification"/>
    <property type="evidence" value="ECO:0007669"/>
    <property type="project" value="InterPro"/>
</dbReference>
<dbReference type="OrthoDB" id="45256at2759"/>
<proteinExistence type="predicted"/>
<dbReference type="STRING" id="436010.A0A166CK10"/>
<evidence type="ECO:0000259" key="2">
    <source>
        <dbReference type="Pfam" id="PF17184"/>
    </source>
</evidence>
<dbReference type="Pfam" id="PF04179">
    <property type="entry name" value="Init_tRNA_PT"/>
    <property type="match status" value="1"/>
</dbReference>
<dbReference type="PANTHER" id="PTHR31811:SF0">
    <property type="entry name" value="TRNA A64-2'-O-RIBOSYLPHOSPHATE TRANSFERASE"/>
    <property type="match status" value="1"/>
</dbReference>
<feature type="domain" description="Rit1 N-terminal" evidence="2">
    <location>
        <begin position="22"/>
        <end position="288"/>
    </location>
</feature>
<dbReference type="PANTHER" id="PTHR31811">
    <property type="entry name" value="TRNA A64-2'-O-RIBOSYLPHOSPHATE TRANSFERASE"/>
    <property type="match status" value="1"/>
</dbReference>
<dbReference type="PIRSF" id="PIRSF007747">
    <property type="entry name" value="Ribosyl_Ptfrase"/>
    <property type="match status" value="1"/>
</dbReference>
<keyword evidence="4" id="KW-1185">Reference proteome</keyword>
<evidence type="ECO:0000259" key="1">
    <source>
        <dbReference type="Pfam" id="PF04179"/>
    </source>
</evidence>